<reference evidence="2 3" key="1">
    <citation type="submission" date="2020-02" db="EMBL/GenBank/DDBJ databases">
        <authorList>
            <person name="Zheng R.K."/>
            <person name="Sun C.M."/>
        </authorList>
    </citation>
    <scope>NUCLEOTIDE SEQUENCE [LARGE SCALE GENOMIC DNA]</scope>
    <source>
        <strain evidence="3">zrk13</strain>
    </source>
</reference>
<feature type="transmembrane region" description="Helical" evidence="1">
    <location>
        <begin position="210"/>
        <end position="229"/>
    </location>
</feature>
<feature type="transmembrane region" description="Helical" evidence="1">
    <location>
        <begin position="157"/>
        <end position="176"/>
    </location>
</feature>
<protein>
    <recommendedName>
        <fullName evidence="4">ABC-2 type transporter domain-containing protein</fullName>
    </recommendedName>
</protein>
<dbReference type="RefSeq" id="WP_258878370.1">
    <property type="nucleotide sequence ID" value="NZ_CP048914.1"/>
</dbReference>
<proteinExistence type="predicted"/>
<keyword evidence="1" id="KW-0472">Membrane</keyword>
<name>A0A7L7KPN8_9MOLU</name>
<dbReference type="InterPro" id="IPR056926">
    <property type="entry name" value="FLQE3_permease"/>
</dbReference>
<dbReference type="Pfam" id="PF24686">
    <property type="entry name" value="FLQE3_permease"/>
    <property type="match status" value="1"/>
</dbReference>
<feature type="transmembrane region" description="Helical" evidence="1">
    <location>
        <begin position="45"/>
        <end position="69"/>
    </location>
</feature>
<organism evidence="2 3">
    <name type="scientific">Candidatus Xianfuyuplasma coldseepsis</name>
    <dbReference type="NCBI Taxonomy" id="2782163"/>
    <lineage>
        <taxon>Bacteria</taxon>
        <taxon>Bacillati</taxon>
        <taxon>Mycoplasmatota</taxon>
        <taxon>Mollicutes</taxon>
        <taxon>Candidatus Izemoplasmatales</taxon>
        <taxon>Candidatus Izemoplasmataceae</taxon>
        <taxon>Candidatus Xianfuyuplasma</taxon>
    </lineage>
</organism>
<feature type="transmembrane region" description="Helical" evidence="1">
    <location>
        <begin position="120"/>
        <end position="145"/>
    </location>
</feature>
<evidence type="ECO:0000313" key="3">
    <source>
        <dbReference type="Proteomes" id="UP000514720"/>
    </source>
</evidence>
<gene>
    <name evidence="2" type="ORF">G4Z02_02935</name>
</gene>
<dbReference type="EMBL" id="CP048914">
    <property type="protein sequence ID" value="QMS84750.1"/>
    <property type="molecule type" value="Genomic_DNA"/>
</dbReference>
<dbReference type="AlphaFoldDB" id="A0A7L7KPN8"/>
<feature type="transmembrane region" description="Helical" evidence="1">
    <location>
        <begin position="90"/>
        <end position="114"/>
    </location>
</feature>
<keyword evidence="1" id="KW-0812">Transmembrane</keyword>
<accession>A0A7L7KPN8</accession>
<keyword evidence="1" id="KW-1133">Transmembrane helix</keyword>
<evidence type="ECO:0000256" key="1">
    <source>
        <dbReference type="SAM" id="Phobius"/>
    </source>
</evidence>
<feature type="transmembrane region" description="Helical" evidence="1">
    <location>
        <begin position="20"/>
        <end position="39"/>
    </location>
</feature>
<dbReference type="KEGG" id="xcl:G4Z02_02935"/>
<keyword evidence="3" id="KW-1185">Reference proteome</keyword>
<dbReference type="Proteomes" id="UP000514720">
    <property type="component" value="Chromosome"/>
</dbReference>
<sequence>MNRLLLLVKGELQRLHKYNVTSISFAVAIIWAAFLYFIGDDLLPTLLPLVLLVDATMMSLMYVGAIMYFEKSESTISTLLVTPTTKDELLLAKIISNTAHNIFSSGLIILAFTFLSDIVINYFFIFLAILISTAVHTVIGICMSYTTKDFTRMLMRVISFAFILMIPTILFDLGLVEGTFWEVINLLNPVNGALELLNVSFENAEVTWKFYASLGYLIVGGIALYYFYAKPKFQEYAVRQSGV</sequence>
<evidence type="ECO:0008006" key="4">
    <source>
        <dbReference type="Google" id="ProtNLM"/>
    </source>
</evidence>
<evidence type="ECO:0000313" key="2">
    <source>
        <dbReference type="EMBL" id="QMS84750.1"/>
    </source>
</evidence>